<organism evidence="1 2">
    <name type="scientific">Mycena pura</name>
    <dbReference type="NCBI Taxonomy" id="153505"/>
    <lineage>
        <taxon>Eukaryota</taxon>
        <taxon>Fungi</taxon>
        <taxon>Dikarya</taxon>
        <taxon>Basidiomycota</taxon>
        <taxon>Agaricomycotina</taxon>
        <taxon>Agaricomycetes</taxon>
        <taxon>Agaricomycetidae</taxon>
        <taxon>Agaricales</taxon>
        <taxon>Marasmiineae</taxon>
        <taxon>Mycenaceae</taxon>
        <taxon>Mycena</taxon>
    </lineage>
</organism>
<proteinExistence type="predicted"/>
<gene>
    <name evidence="1" type="ORF">GGX14DRAFT_407173</name>
</gene>
<name>A0AAD6URW9_9AGAR</name>
<evidence type="ECO:0000313" key="2">
    <source>
        <dbReference type="Proteomes" id="UP001219525"/>
    </source>
</evidence>
<accession>A0AAD6URW9</accession>
<evidence type="ECO:0000313" key="1">
    <source>
        <dbReference type="EMBL" id="KAJ7191513.1"/>
    </source>
</evidence>
<dbReference type="Proteomes" id="UP001219525">
    <property type="component" value="Unassembled WGS sequence"/>
</dbReference>
<dbReference type="AlphaFoldDB" id="A0AAD6URW9"/>
<reference evidence="1" key="1">
    <citation type="submission" date="2023-03" db="EMBL/GenBank/DDBJ databases">
        <title>Massive genome expansion in bonnet fungi (Mycena s.s.) driven by repeated elements and novel gene families across ecological guilds.</title>
        <authorList>
            <consortium name="Lawrence Berkeley National Laboratory"/>
            <person name="Harder C.B."/>
            <person name="Miyauchi S."/>
            <person name="Viragh M."/>
            <person name="Kuo A."/>
            <person name="Thoen E."/>
            <person name="Andreopoulos B."/>
            <person name="Lu D."/>
            <person name="Skrede I."/>
            <person name="Drula E."/>
            <person name="Henrissat B."/>
            <person name="Morin E."/>
            <person name="Kohler A."/>
            <person name="Barry K."/>
            <person name="LaButti K."/>
            <person name="Morin E."/>
            <person name="Salamov A."/>
            <person name="Lipzen A."/>
            <person name="Mereny Z."/>
            <person name="Hegedus B."/>
            <person name="Baldrian P."/>
            <person name="Stursova M."/>
            <person name="Weitz H."/>
            <person name="Taylor A."/>
            <person name="Grigoriev I.V."/>
            <person name="Nagy L.G."/>
            <person name="Martin F."/>
            <person name="Kauserud H."/>
        </authorList>
    </citation>
    <scope>NUCLEOTIDE SEQUENCE</scope>
    <source>
        <strain evidence="1">9144</strain>
    </source>
</reference>
<keyword evidence="2" id="KW-1185">Reference proteome</keyword>
<comment type="caution">
    <text evidence="1">The sequence shown here is derived from an EMBL/GenBank/DDBJ whole genome shotgun (WGS) entry which is preliminary data.</text>
</comment>
<dbReference type="EMBL" id="JARJCW010000132">
    <property type="protein sequence ID" value="KAJ7191513.1"/>
    <property type="molecule type" value="Genomic_DNA"/>
</dbReference>
<sequence length="190" mass="21297">PLLEKFKKKSVPDNTWRCISYVSTILLEVLEWVWKARATQEGEINKCKETFCWPGVPVPTTREPRERSISCTGSGQNACIYFAKLREPPLGIGPYRIRLRPYLVRHIRHTGVPYPYPYRDAGGSYDTSTNSTSASSSAIFLRTSPAGEDRAAVLRPKELWGHGYYGTTVCRMCRTTAVAVYGMGSLELGV</sequence>
<feature type="non-terminal residue" evidence="1">
    <location>
        <position position="190"/>
    </location>
</feature>
<protein>
    <submittedName>
        <fullName evidence="1">Uncharacterized protein</fullName>
    </submittedName>
</protein>